<dbReference type="AlphaFoldDB" id="A0A645AV29"/>
<name>A0A645AV29_9ZZZZ</name>
<gene>
    <name evidence="1" type="ORF">SDC9_103520</name>
</gene>
<organism evidence="1">
    <name type="scientific">bioreactor metagenome</name>
    <dbReference type="NCBI Taxonomy" id="1076179"/>
    <lineage>
        <taxon>unclassified sequences</taxon>
        <taxon>metagenomes</taxon>
        <taxon>ecological metagenomes</taxon>
    </lineage>
</organism>
<comment type="caution">
    <text evidence="1">The sequence shown here is derived from an EMBL/GenBank/DDBJ whole genome shotgun (WGS) entry which is preliminary data.</text>
</comment>
<protein>
    <submittedName>
        <fullName evidence="1">Uncharacterized protein</fullName>
    </submittedName>
</protein>
<accession>A0A645AV29</accession>
<proteinExistence type="predicted"/>
<dbReference type="EMBL" id="VSSQ01015890">
    <property type="protein sequence ID" value="MPM56706.1"/>
    <property type="molecule type" value="Genomic_DNA"/>
</dbReference>
<sequence length="90" mass="9986">MEQVPSSVKEDRARRAANLADELHRAYLSGCVGRVYPVLYEQPRDGKYSGHAPNYMEVLTSGDKALHNRVVRTRITGVEGSALLGELEET</sequence>
<evidence type="ECO:0000313" key="1">
    <source>
        <dbReference type="EMBL" id="MPM56706.1"/>
    </source>
</evidence>
<reference evidence="1" key="1">
    <citation type="submission" date="2019-08" db="EMBL/GenBank/DDBJ databases">
        <authorList>
            <person name="Kucharzyk K."/>
            <person name="Murdoch R.W."/>
            <person name="Higgins S."/>
            <person name="Loffler F."/>
        </authorList>
    </citation>
    <scope>NUCLEOTIDE SEQUENCE</scope>
</reference>